<gene>
    <name evidence="6" type="ORF">Q4I31_005460</name>
</gene>
<evidence type="ECO:0000259" key="5">
    <source>
        <dbReference type="PROSITE" id="PS01360"/>
    </source>
</evidence>
<dbReference type="Gene3D" id="2.170.270.10">
    <property type="entry name" value="SET domain"/>
    <property type="match status" value="1"/>
</dbReference>
<dbReference type="AlphaFoldDB" id="A0AAW3AA70"/>
<evidence type="ECO:0000256" key="4">
    <source>
        <dbReference type="SAM" id="MobiDB-lite"/>
    </source>
</evidence>
<keyword evidence="3" id="KW-0862">Zinc</keyword>
<evidence type="ECO:0000256" key="1">
    <source>
        <dbReference type="ARBA" id="ARBA00022723"/>
    </source>
</evidence>
<feature type="region of interest" description="Disordered" evidence="4">
    <location>
        <begin position="888"/>
        <end position="945"/>
    </location>
</feature>
<keyword evidence="7" id="KW-1185">Reference proteome</keyword>
<dbReference type="EMBL" id="JBAMZK010000030">
    <property type="protein sequence ID" value="KAL0500583.1"/>
    <property type="molecule type" value="Genomic_DNA"/>
</dbReference>
<feature type="compositionally biased region" description="Low complexity" evidence="4">
    <location>
        <begin position="295"/>
        <end position="314"/>
    </location>
</feature>
<dbReference type="InterPro" id="IPR002893">
    <property type="entry name" value="Znf_MYND"/>
</dbReference>
<feature type="domain" description="MYND-type" evidence="5">
    <location>
        <begin position="446"/>
        <end position="492"/>
    </location>
</feature>
<feature type="region of interest" description="Disordered" evidence="4">
    <location>
        <begin position="271"/>
        <end position="317"/>
    </location>
</feature>
<dbReference type="PROSITE" id="PS01360">
    <property type="entry name" value="ZF_MYND_1"/>
    <property type="match status" value="1"/>
</dbReference>
<dbReference type="GO" id="GO:0008270">
    <property type="term" value="F:zinc ion binding"/>
    <property type="evidence" value="ECO:0007669"/>
    <property type="project" value="UniProtKB-KW"/>
</dbReference>
<feature type="compositionally biased region" description="Low complexity" evidence="4">
    <location>
        <begin position="274"/>
        <end position="285"/>
    </location>
</feature>
<keyword evidence="1" id="KW-0479">Metal-binding</keyword>
<dbReference type="SUPFAM" id="SSF82199">
    <property type="entry name" value="SET domain"/>
    <property type="match status" value="1"/>
</dbReference>
<evidence type="ECO:0000256" key="2">
    <source>
        <dbReference type="ARBA" id="ARBA00022771"/>
    </source>
</evidence>
<evidence type="ECO:0000313" key="7">
    <source>
        <dbReference type="Proteomes" id="UP001500131"/>
    </source>
</evidence>
<feature type="compositionally biased region" description="Basic and acidic residues" evidence="4">
    <location>
        <begin position="914"/>
        <end position="924"/>
    </location>
</feature>
<dbReference type="InterPro" id="IPR011990">
    <property type="entry name" value="TPR-like_helical_dom_sf"/>
</dbReference>
<protein>
    <recommendedName>
        <fullName evidence="5">MYND-type domain-containing protein</fullName>
    </recommendedName>
</protein>
<keyword evidence="2" id="KW-0863">Zinc-finger</keyword>
<dbReference type="SUPFAM" id="SSF48452">
    <property type="entry name" value="TPR-like"/>
    <property type="match status" value="1"/>
</dbReference>
<feature type="compositionally biased region" description="Basic residues" evidence="4">
    <location>
        <begin position="888"/>
        <end position="900"/>
    </location>
</feature>
<dbReference type="Proteomes" id="UP001500131">
    <property type="component" value="Unassembled WGS sequence"/>
</dbReference>
<sequence>MAGKTVRALHLEGGQLFEAGCFAEAARVFRGAVDRFQADQLSTKLAVEEFVKVAGNLCVCYHSAGDWHECVKAARELLAIYPIIPKAYAAIGMCIVSRLLEQEAEQQAADAQSSSRMPPRSGEEVRRDARRYFVKLSDVVCTADDAHKYLCRAILLSEGALQVSVGPYVETAVRWVSEQLLSAGLSLEREYGGQVIGELSVLEESVCDAPPLLDLAPVQIERHSIGVVDATDMSSAGANGTVPEGHRVEGLPETEAGLILHAIQEGQRAAWGEAADLSSPDSSSLVAENDAAGKSTTSNHSSSIIGNTSSSGSHAPVTPPLEYFLSRQRTRVRVCHAERGGIPRGLTLARASEPFAVGQHILPVPPADLPAVAIRGAPSAARAAPLLFSTQEELVSLHVDPASLSNAESALSLTALSSSLAQTGGGGAGLSMGGLATAELPPLLTCNACGRELNPVHLSDASPTGCPTCHGVVYCSAACAVAYRDRHDRHECALRLALQRRAAALAAMQPSTDAETLLPFGDVLAGGGWNVLDLHRRVLPLCITVYSGLRSNAPSAAEVRAEVQRGVQRRLRHALPVEVADTLAVWVNVLESTVAAPASTTGTTWSVPLLQDGENERCGDQRHNDLADAATTTSCAAAAEEPCLADHLLAIFFMVRLLAVNHAESRCSTFYIERLLLRHSCEPNCIWSDTLRGILTARFICKGEELTMALDDCFPQHWPWQIRQKWFVHHHGVPCQCARCLREGANLNHARGMLSNEVIEQLLTADVMGHPCPTPAHKNPTQLFHLQLQKLVEESKSPQQRNVPALLCRLDEMRAEVGKYVLPSHYLLEDIRLAMLNVAETEGHLAGCVLEAQRSLLFWESHWTGAIPAKSQRLRLLPSVFDCGRRRRLHVHQQRRRPRHVGPPVATAAASAEQPHDGSSEQREGPSPPLPVPMPTDVQHGSSGADFPAALSFRVGGAGYGDHEASKARGASDAATTAAAALRMPAPAPLIATKDFSSGRNIIDLFYGSYQTWYM</sequence>
<name>A0AAW3AA70_9TRYP</name>
<evidence type="ECO:0000313" key="6">
    <source>
        <dbReference type="EMBL" id="KAL0500583.1"/>
    </source>
</evidence>
<evidence type="ECO:0000256" key="3">
    <source>
        <dbReference type="ARBA" id="ARBA00022833"/>
    </source>
</evidence>
<dbReference type="InterPro" id="IPR050869">
    <property type="entry name" value="H3K4_H4K5_MeTrfase"/>
</dbReference>
<organism evidence="6 7">
    <name type="scientific">Leishmania lindenbergi</name>
    <dbReference type="NCBI Taxonomy" id="651832"/>
    <lineage>
        <taxon>Eukaryota</taxon>
        <taxon>Discoba</taxon>
        <taxon>Euglenozoa</taxon>
        <taxon>Kinetoplastea</taxon>
        <taxon>Metakinetoplastina</taxon>
        <taxon>Trypanosomatida</taxon>
        <taxon>Trypanosomatidae</taxon>
        <taxon>Leishmaniinae</taxon>
        <taxon>Leishmania</taxon>
    </lineage>
</organism>
<dbReference type="InterPro" id="IPR046341">
    <property type="entry name" value="SET_dom_sf"/>
</dbReference>
<accession>A0AAW3AA70</accession>
<comment type="caution">
    <text evidence="6">The sequence shown here is derived from an EMBL/GenBank/DDBJ whole genome shotgun (WGS) entry which is preliminary data.</text>
</comment>
<reference evidence="6 7" key="1">
    <citation type="submission" date="2024-02" db="EMBL/GenBank/DDBJ databases">
        <title>FIRST GENOME SEQUENCES OF Leishmania (Viannia) shawi, Leishmania (Viannia) lindenbergi AND Leishmania (Viannia) utingensis.</title>
        <authorList>
            <person name="Resadore F."/>
            <person name="Custodio M.G.F."/>
            <person name="Boite M.C."/>
            <person name="Cupolillo E."/>
            <person name="Ferreira G.E.M."/>
        </authorList>
    </citation>
    <scope>NUCLEOTIDE SEQUENCE [LARGE SCALE GENOMIC DNA]</scope>
    <source>
        <strain evidence="6 7">MHOM/BR/1966/M15733</strain>
    </source>
</reference>
<dbReference type="PANTHER" id="PTHR12197">
    <property type="entry name" value="HISTONE-LYSINE N-METHYLTRANSFERASE SMYD"/>
    <property type="match status" value="1"/>
</dbReference>
<proteinExistence type="predicted"/>
<dbReference type="Gene3D" id="1.25.40.10">
    <property type="entry name" value="Tetratricopeptide repeat domain"/>
    <property type="match status" value="1"/>
</dbReference>